<evidence type="ECO:0000256" key="2">
    <source>
        <dbReference type="ARBA" id="ARBA00008226"/>
    </source>
</evidence>
<dbReference type="GO" id="GO:0006419">
    <property type="term" value="P:alanyl-tRNA aminoacylation"/>
    <property type="evidence" value="ECO:0007669"/>
    <property type="project" value="UniProtKB-UniRule"/>
</dbReference>
<dbReference type="SUPFAM" id="SSF50447">
    <property type="entry name" value="Translation proteins"/>
    <property type="match status" value="1"/>
</dbReference>
<dbReference type="PROSITE" id="PS50860">
    <property type="entry name" value="AA_TRNA_LIGASE_II_ALA"/>
    <property type="match status" value="1"/>
</dbReference>
<dbReference type="Gene3D" id="6.10.250.550">
    <property type="match status" value="1"/>
</dbReference>
<feature type="domain" description="Alanyl-transfer RNA synthetases family profile" evidence="14">
    <location>
        <begin position="1"/>
        <end position="704"/>
    </location>
</feature>
<dbReference type="InterPro" id="IPR018163">
    <property type="entry name" value="Thr/Ala-tRNA-synth_IIc_edit"/>
</dbReference>
<dbReference type="GO" id="GO:0002161">
    <property type="term" value="F:aminoacyl-tRNA deacylase activity"/>
    <property type="evidence" value="ECO:0007669"/>
    <property type="project" value="TreeGrafter"/>
</dbReference>
<feature type="binding site" evidence="12">
    <location>
        <position position="559"/>
    </location>
    <ligand>
        <name>Zn(2+)</name>
        <dbReference type="ChEBI" id="CHEBI:29105"/>
    </ligand>
</feature>
<keyword evidence="6 12" id="KW-0547">Nucleotide-binding</keyword>
<feature type="binding site" evidence="12">
    <location>
        <position position="665"/>
    </location>
    <ligand>
        <name>Zn(2+)</name>
        <dbReference type="ChEBI" id="CHEBI:29105"/>
    </ligand>
</feature>
<dbReference type="HAMAP" id="MF_00036_B">
    <property type="entry name" value="Ala_tRNA_synth_B"/>
    <property type="match status" value="1"/>
</dbReference>
<dbReference type="GO" id="GO:0000049">
    <property type="term" value="F:tRNA binding"/>
    <property type="evidence" value="ECO:0007669"/>
    <property type="project" value="UniProtKB-KW"/>
</dbReference>
<keyword evidence="11 12" id="KW-0030">Aminoacyl-tRNA synthetase</keyword>
<evidence type="ECO:0000256" key="10">
    <source>
        <dbReference type="ARBA" id="ARBA00022917"/>
    </source>
</evidence>
<dbReference type="FunFam" id="2.40.30.130:FF:000001">
    <property type="entry name" value="Alanine--tRNA ligase"/>
    <property type="match status" value="1"/>
</dbReference>
<evidence type="ECO:0000256" key="3">
    <source>
        <dbReference type="ARBA" id="ARBA00022555"/>
    </source>
</evidence>
<dbReference type="GO" id="GO:0005524">
    <property type="term" value="F:ATP binding"/>
    <property type="evidence" value="ECO:0007669"/>
    <property type="project" value="UniProtKB-UniRule"/>
</dbReference>
<evidence type="ECO:0000256" key="8">
    <source>
        <dbReference type="ARBA" id="ARBA00022840"/>
    </source>
</evidence>
<dbReference type="PRINTS" id="PR00980">
    <property type="entry name" value="TRNASYNTHALA"/>
</dbReference>
<dbReference type="FunFam" id="3.30.980.10:FF:000004">
    <property type="entry name" value="Alanine--tRNA ligase, cytoplasmic"/>
    <property type="match status" value="1"/>
</dbReference>
<comment type="catalytic activity">
    <reaction evidence="12">
        <text>tRNA(Ala) + L-alanine + ATP = L-alanyl-tRNA(Ala) + AMP + diphosphate</text>
        <dbReference type="Rhea" id="RHEA:12540"/>
        <dbReference type="Rhea" id="RHEA-COMP:9657"/>
        <dbReference type="Rhea" id="RHEA-COMP:9923"/>
        <dbReference type="ChEBI" id="CHEBI:30616"/>
        <dbReference type="ChEBI" id="CHEBI:33019"/>
        <dbReference type="ChEBI" id="CHEBI:57972"/>
        <dbReference type="ChEBI" id="CHEBI:78442"/>
        <dbReference type="ChEBI" id="CHEBI:78497"/>
        <dbReference type="ChEBI" id="CHEBI:456215"/>
        <dbReference type="EC" id="6.1.1.7"/>
    </reaction>
</comment>
<keyword evidence="9 12" id="KW-0694">RNA-binding</keyword>
<dbReference type="InterPro" id="IPR018164">
    <property type="entry name" value="Ala-tRNA-synth_IIc_N"/>
</dbReference>
<feature type="binding site" evidence="12">
    <location>
        <position position="563"/>
    </location>
    <ligand>
        <name>Zn(2+)</name>
        <dbReference type="ChEBI" id="CHEBI:29105"/>
    </ligand>
</feature>
<dbReference type="Gene3D" id="2.40.30.130">
    <property type="match status" value="1"/>
</dbReference>
<dbReference type="FunFam" id="3.30.54.20:FF:000001">
    <property type="entry name" value="Alanine--tRNA ligase"/>
    <property type="match status" value="1"/>
</dbReference>
<comment type="caution">
    <text evidence="15">The sequence shown here is derived from an EMBL/GenBank/DDBJ whole genome shotgun (WGS) entry which is preliminary data.</text>
</comment>
<feature type="coiled-coil region" evidence="13">
    <location>
        <begin position="727"/>
        <end position="754"/>
    </location>
</feature>
<dbReference type="Pfam" id="PF02272">
    <property type="entry name" value="DHHA1"/>
    <property type="match status" value="1"/>
</dbReference>
<comment type="function">
    <text evidence="12">Catalyzes the attachment of alanine to tRNA(Ala) in a two-step reaction: alanine is first activated by ATP to form Ala-AMP and then transferred to the acceptor end of tRNA(Ala). Also edits incorrectly charged Ser-tRNA(Ala) and Gly-tRNA(Ala) via its editing domain.</text>
</comment>
<evidence type="ECO:0000256" key="1">
    <source>
        <dbReference type="ARBA" id="ARBA00004496"/>
    </source>
</evidence>
<dbReference type="InterPro" id="IPR002318">
    <property type="entry name" value="Ala-tRNA-lgiase_IIc"/>
</dbReference>
<reference evidence="15 16" key="1">
    <citation type="journal article" date="2017" name="ISME J.">
        <title>Energy and carbon metabolisms in a deep terrestrial subsurface fluid microbial community.</title>
        <authorList>
            <person name="Momper L."/>
            <person name="Jungbluth S.P."/>
            <person name="Lee M.D."/>
            <person name="Amend J.P."/>
        </authorList>
    </citation>
    <scope>NUCLEOTIDE SEQUENCE [LARGE SCALE GENOMIC DNA]</scope>
    <source>
        <strain evidence="15">SURF_17</strain>
    </source>
</reference>
<evidence type="ECO:0000259" key="14">
    <source>
        <dbReference type="PROSITE" id="PS50860"/>
    </source>
</evidence>
<keyword evidence="5 12" id="KW-0479">Metal-binding</keyword>
<comment type="domain">
    <text evidence="12">Consists of three domains; the N-terminal catalytic domain, the editing domain and the C-terminal C-Ala domain. The editing domain removes incorrectly charged amino acids, while the C-Ala domain, along with tRNA(Ala), serves as a bridge to cooperatively bring together the editing and aminoacylation centers thus stimulating deacylation of misacylated tRNAs.</text>
</comment>
<dbReference type="Proteomes" id="UP000285961">
    <property type="component" value="Unassembled WGS sequence"/>
</dbReference>
<dbReference type="Gene3D" id="3.30.980.10">
    <property type="entry name" value="Threonyl-trna Synthetase, Chain A, domain 2"/>
    <property type="match status" value="1"/>
</dbReference>
<gene>
    <name evidence="12" type="primary">alaS</name>
    <name evidence="15" type="ORF">C4532_09965</name>
</gene>
<dbReference type="InterPro" id="IPR023033">
    <property type="entry name" value="Ala_tRNA_ligase_euk/bac"/>
</dbReference>
<dbReference type="AlphaFoldDB" id="A0A419EXZ0"/>
<dbReference type="EMBL" id="QZKI01000076">
    <property type="protein sequence ID" value="RJP69987.1"/>
    <property type="molecule type" value="Genomic_DNA"/>
</dbReference>
<evidence type="ECO:0000256" key="13">
    <source>
        <dbReference type="SAM" id="Coils"/>
    </source>
</evidence>
<dbReference type="EC" id="6.1.1.7" evidence="12"/>
<evidence type="ECO:0000256" key="7">
    <source>
        <dbReference type="ARBA" id="ARBA00022833"/>
    </source>
</evidence>
<keyword evidence="13" id="KW-0175">Coiled coil</keyword>
<dbReference type="SUPFAM" id="SSF101353">
    <property type="entry name" value="Putative anticodon-binding domain of alanyl-tRNA synthetase (AlaRS)"/>
    <property type="match status" value="1"/>
</dbReference>
<comment type="subcellular location">
    <subcellularLocation>
        <location evidence="1 12">Cytoplasm</location>
    </subcellularLocation>
</comment>
<dbReference type="Gene3D" id="3.30.54.20">
    <property type="match status" value="1"/>
</dbReference>
<dbReference type="SUPFAM" id="SSF55681">
    <property type="entry name" value="Class II aaRS and biotin synthetases"/>
    <property type="match status" value="1"/>
</dbReference>
<feature type="binding site" evidence="12">
    <location>
        <position position="661"/>
    </location>
    <ligand>
        <name>Zn(2+)</name>
        <dbReference type="ChEBI" id="CHEBI:29105"/>
    </ligand>
</feature>
<dbReference type="InterPro" id="IPR018162">
    <property type="entry name" value="Ala-tRNA-ligase_IIc_anticod-bd"/>
</dbReference>
<evidence type="ECO:0000256" key="9">
    <source>
        <dbReference type="ARBA" id="ARBA00022884"/>
    </source>
</evidence>
<dbReference type="PANTHER" id="PTHR11777:SF9">
    <property type="entry name" value="ALANINE--TRNA LIGASE, CYTOPLASMIC"/>
    <property type="match status" value="1"/>
</dbReference>
<keyword evidence="8 12" id="KW-0067">ATP-binding</keyword>
<sequence length="873" mass="96893">MTGNELRNSFLDFFRRHGHTIKPSWPLVPPDDPTLLFTSAGMVQFKKEFLGEIPLVFTRAATCQKCFRTSDIDNVGKTTRHHTFFEMLGNFSFGDYFKEESIAWGWDYVTKELGLPEEQLWITIFRDDDEAFEIWKKLVSPQRIVRMDEEDNFWTMGPTGPCGPCSEIHYDYGKGVGCNRPECEFGCECDRYVEIWNHVFTQFDRHEDGTLNPLPKKNIDTGMGLERIAAVMQGVHSNFQTDLFKPIVEYAASLTGVDPEDAVEKYRIISDHVRALTFLVADGVLPSNEGRGYVERRILRRAVQRGRDLGMRDPFLYRIVGAVVDTYKAAYPELEARREHISKVIKTEEERFNETLTQGLTLLEDIMHELNTSGRKQISGQELFRLYDTYGFPMELTEEIAVSEGFQIDKAGFESEMQKQRERARAAFTGYEATGDVRPYTELAKKLPATRFVGYTELSAEAKVLAILVDGPPVQSVKAESDAEVVLDITPFYSEAGGQVGDKGTLAAKGFAAEVVDTRAPVTGLAVHKIRITSGELRVGQTVLAQVNENLRRDTAAHHSGTHLLQSALREVLGEHVYQAGSLVAPDRFRFDYAHFAAPDERQIRRIELLVNQRIRENIPVETPILPYNKAKGLGAIALFGEKYGNEVRMVKMGDVSKELCGGTHVHATGDIGLCLITSESSVAAGIRRIEAVCGSAAYRRVREDDDILREAESVLNVTRSEIPAKIRQLFEERKKAEKELARLKTALVADKADNLLAQAVDVDGIKVLAARLDDHDAAHLRNTVDSLKAKLQSGVVVIGGVSEGKVLLIAGVTKDLTGRVHAGNLLKHLAKIVGGSGGGRPDMAQAGGKELSKLQAALTEVPSAVGRMIKGD</sequence>
<evidence type="ECO:0000256" key="11">
    <source>
        <dbReference type="ARBA" id="ARBA00023146"/>
    </source>
</evidence>
<dbReference type="GO" id="GO:0005829">
    <property type="term" value="C:cytosol"/>
    <property type="evidence" value="ECO:0007669"/>
    <property type="project" value="TreeGrafter"/>
</dbReference>
<dbReference type="NCBIfam" id="TIGR00344">
    <property type="entry name" value="alaS"/>
    <property type="match status" value="1"/>
</dbReference>
<dbReference type="InterPro" id="IPR009000">
    <property type="entry name" value="Transl_B-barrel_sf"/>
</dbReference>
<dbReference type="SMART" id="SM00863">
    <property type="entry name" value="tRNA_SAD"/>
    <property type="match status" value="1"/>
</dbReference>
<dbReference type="InterPro" id="IPR012947">
    <property type="entry name" value="tRNA_SAD"/>
</dbReference>
<dbReference type="InterPro" id="IPR018165">
    <property type="entry name" value="Ala-tRNA-synth_IIc_core"/>
</dbReference>
<keyword evidence="3 12" id="KW-0820">tRNA-binding</keyword>
<dbReference type="Pfam" id="PF01411">
    <property type="entry name" value="tRNA-synt_2c"/>
    <property type="match status" value="1"/>
</dbReference>
<dbReference type="InterPro" id="IPR050058">
    <property type="entry name" value="Ala-tRNA_ligase"/>
</dbReference>
<keyword evidence="12" id="KW-0963">Cytoplasm</keyword>
<dbReference type="FunFam" id="3.10.310.40:FF:000001">
    <property type="entry name" value="Alanine--tRNA ligase"/>
    <property type="match status" value="1"/>
</dbReference>
<dbReference type="Gene3D" id="3.30.930.10">
    <property type="entry name" value="Bira Bifunctional Protein, Domain 2"/>
    <property type="match status" value="1"/>
</dbReference>
<keyword evidence="7 12" id="KW-0862">Zinc</keyword>
<name>A0A419EXZ0_9BACT</name>
<evidence type="ECO:0000256" key="5">
    <source>
        <dbReference type="ARBA" id="ARBA00022723"/>
    </source>
</evidence>
<evidence type="ECO:0000256" key="4">
    <source>
        <dbReference type="ARBA" id="ARBA00022598"/>
    </source>
</evidence>
<keyword evidence="4 12" id="KW-0436">Ligase</keyword>
<dbReference type="PANTHER" id="PTHR11777">
    <property type="entry name" value="ALANYL-TRNA SYNTHETASE"/>
    <property type="match status" value="1"/>
</dbReference>
<dbReference type="Pfam" id="PF07973">
    <property type="entry name" value="tRNA_SAD"/>
    <property type="match status" value="1"/>
</dbReference>
<keyword evidence="10 12" id="KW-0648">Protein biosynthesis</keyword>
<dbReference type="GO" id="GO:0004813">
    <property type="term" value="F:alanine-tRNA ligase activity"/>
    <property type="evidence" value="ECO:0007669"/>
    <property type="project" value="UniProtKB-UniRule"/>
</dbReference>
<dbReference type="Gene3D" id="3.10.310.40">
    <property type="match status" value="1"/>
</dbReference>
<dbReference type="GO" id="GO:0008270">
    <property type="term" value="F:zinc ion binding"/>
    <property type="evidence" value="ECO:0007669"/>
    <property type="project" value="UniProtKB-UniRule"/>
</dbReference>
<evidence type="ECO:0000313" key="16">
    <source>
        <dbReference type="Proteomes" id="UP000285961"/>
    </source>
</evidence>
<evidence type="ECO:0000256" key="6">
    <source>
        <dbReference type="ARBA" id="ARBA00022741"/>
    </source>
</evidence>
<evidence type="ECO:0000313" key="15">
    <source>
        <dbReference type="EMBL" id="RJP69987.1"/>
    </source>
</evidence>
<dbReference type="CDD" id="cd00673">
    <property type="entry name" value="AlaRS_core"/>
    <property type="match status" value="1"/>
</dbReference>
<dbReference type="InterPro" id="IPR003156">
    <property type="entry name" value="DHHA1_dom"/>
</dbReference>
<accession>A0A419EXZ0</accession>
<comment type="similarity">
    <text evidence="2 12">Belongs to the class-II aminoacyl-tRNA synthetase family.</text>
</comment>
<comment type="cofactor">
    <cofactor evidence="12">
        <name>Zn(2+)</name>
        <dbReference type="ChEBI" id="CHEBI:29105"/>
    </cofactor>
    <text evidence="12">Binds 1 zinc ion per subunit.</text>
</comment>
<proteinExistence type="inferred from homology"/>
<protein>
    <recommendedName>
        <fullName evidence="12">Alanine--tRNA ligase</fullName>
        <ecNumber evidence="12">6.1.1.7</ecNumber>
    </recommendedName>
    <alternativeName>
        <fullName evidence="12">Alanyl-tRNA synthetase</fullName>
        <shortName evidence="12">AlaRS</shortName>
    </alternativeName>
</protein>
<dbReference type="FunFam" id="3.30.930.10:FF:000004">
    <property type="entry name" value="Alanine--tRNA ligase"/>
    <property type="match status" value="1"/>
</dbReference>
<dbReference type="SUPFAM" id="SSF55186">
    <property type="entry name" value="ThrRS/AlaRS common domain"/>
    <property type="match status" value="1"/>
</dbReference>
<organism evidence="15 16">
    <name type="scientific">Candidatus Abyssobacteria bacterium SURF_17</name>
    <dbReference type="NCBI Taxonomy" id="2093361"/>
    <lineage>
        <taxon>Bacteria</taxon>
        <taxon>Pseudomonadati</taxon>
        <taxon>Candidatus Hydrogenedentota</taxon>
        <taxon>Candidatus Abyssobacteria</taxon>
    </lineage>
</organism>
<evidence type="ECO:0000256" key="12">
    <source>
        <dbReference type="HAMAP-Rule" id="MF_00036"/>
    </source>
</evidence>
<dbReference type="InterPro" id="IPR045864">
    <property type="entry name" value="aa-tRNA-synth_II/BPL/LPL"/>
</dbReference>